<dbReference type="AlphaFoldDB" id="A0A5A7SUB1"/>
<dbReference type="Proteomes" id="UP000321393">
    <property type="component" value="Unassembled WGS sequence"/>
</dbReference>
<dbReference type="EMBL" id="SSTE01021224">
    <property type="protein sequence ID" value="KAA0032739.1"/>
    <property type="molecule type" value="Genomic_DNA"/>
</dbReference>
<evidence type="ECO:0000313" key="2">
    <source>
        <dbReference type="EMBL" id="KAA0032739.1"/>
    </source>
</evidence>
<organism evidence="2 4">
    <name type="scientific">Cucumis melo var. makuwa</name>
    <name type="common">Oriental melon</name>
    <dbReference type="NCBI Taxonomy" id="1194695"/>
    <lineage>
        <taxon>Eukaryota</taxon>
        <taxon>Viridiplantae</taxon>
        <taxon>Streptophyta</taxon>
        <taxon>Embryophyta</taxon>
        <taxon>Tracheophyta</taxon>
        <taxon>Spermatophyta</taxon>
        <taxon>Magnoliopsida</taxon>
        <taxon>eudicotyledons</taxon>
        <taxon>Gunneridae</taxon>
        <taxon>Pentapetalae</taxon>
        <taxon>rosids</taxon>
        <taxon>fabids</taxon>
        <taxon>Cucurbitales</taxon>
        <taxon>Cucurbitaceae</taxon>
        <taxon>Benincaseae</taxon>
        <taxon>Cucumis</taxon>
    </lineage>
</organism>
<feature type="compositionally biased region" description="Polar residues" evidence="1">
    <location>
        <begin position="109"/>
        <end position="131"/>
    </location>
</feature>
<evidence type="ECO:0000256" key="1">
    <source>
        <dbReference type="SAM" id="MobiDB-lite"/>
    </source>
</evidence>
<evidence type="ECO:0000313" key="5">
    <source>
        <dbReference type="Proteomes" id="UP000321947"/>
    </source>
</evidence>
<sequence length="172" mass="19137">MISFLKTLNGSARRAIVAGWESPRITLNGQFVPKYEVDWTNAEEQASVENSRAINAIFDGANLIVECGGVGHYQVECLTYLRKQKKNYRATLSDEDTDDIKEDDYIDQSGHSPPVRSSVQFGSAVEGQQSVPGYDPIGESTDNMGQSIIDHPYENLEENADDYVKPTNNLQM</sequence>
<accession>A0A5A7SUB1</accession>
<protein>
    <submittedName>
        <fullName evidence="2">Gag-pol polyprotein</fullName>
    </submittedName>
</protein>
<proteinExistence type="predicted"/>
<dbReference type="EMBL" id="SSTD01017849">
    <property type="protein sequence ID" value="TYJ98770.1"/>
    <property type="molecule type" value="Genomic_DNA"/>
</dbReference>
<name>A0A5A7SUB1_CUCMM</name>
<dbReference type="OrthoDB" id="7614122at2759"/>
<evidence type="ECO:0000313" key="4">
    <source>
        <dbReference type="Proteomes" id="UP000321393"/>
    </source>
</evidence>
<comment type="caution">
    <text evidence="2">The sequence shown here is derived from an EMBL/GenBank/DDBJ whole genome shotgun (WGS) entry which is preliminary data.</text>
</comment>
<gene>
    <name evidence="3" type="ORF">E5676_scaffold156G00790</name>
    <name evidence="2" type="ORF">E6C27_scaffold853G00820</name>
</gene>
<reference evidence="4 5" key="1">
    <citation type="submission" date="2019-08" db="EMBL/GenBank/DDBJ databases">
        <title>Draft genome sequences of two oriental melons (Cucumis melo L. var makuwa).</title>
        <authorList>
            <person name="Kwon S.-Y."/>
        </authorList>
    </citation>
    <scope>NUCLEOTIDE SEQUENCE [LARGE SCALE GENOMIC DNA]</scope>
    <source>
        <strain evidence="5">cv. Chang Bougi</strain>
        <strain evidence="4">cv. SW 3</strain>
        <tissue evidence="2">Leaf</tissue>
    </source>
</reference>
<feature type="region of interest" description="Disordered" evidence="1">
    <location>
        <begin position="107"/>
        <end position="147"/>
    </location>
</feature>
<dbReference type="Proteomes" id="UP000321947">
    <property type="component" value="Unassembled WGS sequence"/>
</dbReference>
<evidence type="ECO:0000313" key="3">
    <source>
        <dbReference type="EMBL" id="TYJ98770.1"/>
    </source>
</evidence>